<evidence type="ECO:0008006" key="3">
    <source>
        <dbReference type="Google" id="ProtNLM"/>
    </source>
</evidence>
<accession>A0ABP7SFV3</accession>
<dbReference type="EMBL" id="BAAAZX010000019">
    <property type="protein sequence ID" value="GAA4011045.1"/>
    <property type="molecule type" value="Genomic_DNA"/>
</dbReference>
<sequence length="44" mass="4843">MILDEILPHKNGCSHELTFWNGTLIVICHDLLATWTGVDCSTGS</sequence>
<organism evidence="1 2">
    <name type="scientific">Streptomyces plumbiresistens</name>
    <dbReference type="NCBI Taxonomy" id="511811"/>
    <lineage>
        <taxon>Bacteria</taxon>
        <taxon>Bacillati</taxon>
        <taxon>Actinomycetota</taxon>
        <taxon>Actinomycetes</taxon>
        <taxon>Kitasatosporales</taxon>
        <taxon>Streptomycetaceae</taxon>
        <taxon>Streptomyces</taxon>
    </lineage>
</organism>
<dbReference type="Proteomes" id="UP001500456">
    <property type="component" value="Unassembled WGS sequence"/>
</dbReference>
<protein>
    <recommendedName>
        <fullName evidence="3">Transposase</fullName>
    </recommendedName>
</protein>
<evidence type="ECO:0000313" key="1">
    <source>
        <dbReference type="EMBL" id="GAA4011045.1"/>
    </source>
</evidence>
<evidence type="ECO:0000313" key="2">
    <source>
        <dbReference type="Proteomes" id="UP001500456"/>
    </source>
</evidence>
<reference evidence="2" key="1">
    <citation type="journal article" date="2019" name="Int. J. Syst. Evol. Microbiol.">
        <title>The Global Catalogue of Microorganisms (GCM) 10K type strain sequencing project: providing services to taxonomists for standard genome sequencing and annotation.</title>
        <authorList>
            <consortium name="The Broad Institute Genomics Platform"/>
            <consortium name="The Broad Institute Genome Sequencing Center for Infectious Disease"/>
            <person name="Wu L."/>
            <person name="Ma J."/>
        </authorList>
    </citation>
    <scope>NUCLEOTIDE SEQUENCE [LARGE SCALE GENOMIC DNA]</scope>
    <source>
        <strain evidence="2">JCM 16924</strain>
    </source>
</reference>
<comment type="caution">
    <text evidence="1">The sequence shown here is derived from an EMBL/GenBank/DDBJ whole genome shotgun (WGS) entry which is preliminary data.</text>
</comment>
<gene>
    <name evidence="1" type="ORF">GCM10022232_60320</name>
</gene>
<name>A0ABP7SFV3_9ACTN</name>
<dbReference type="RefSeq" id="WP_345567593.1">
    <property type="nucleotide sequence ID" value="NZ_BAAAZX010000019.1"/>
</dbReference>
<keyword evidence="2" id="KW-1185">Reference proteome</keyword>
<proteinExistence type="predicted"/>